<comment type="subcellular location">
    <subcellularLocation>
        <location evidence="1">Cell membrane</location>
        <topology evidence="1">Lipid-anchor</topology>
        <topology evidence="1">GPI-anchor</topology>
    </subcellularLocation>
</comment>
<dbReference type="GO" id="GO:0098552">
    <property type="term" value="C:side of membrane"/>
    <property type="evidence" value="ECO:0007669"/>
    <property type="project" value="UniProtKB-KW"/>
</dbReference>
<dbReference type="STRING" id="1296120.A0A1B9GN98"/>
<dbReference type="PROSITE" id="PS51677">
    <property type="entry name" value="NODB"/>
    <property type="match status" value="1"/>
</dbReference>
<evidence type="ECO:0000256" key="1">
    <source>
        <dbReference type="ARBA" id="ARBA00004609"/>
    </source>
</evidence>
<dbReference type="SUPFAM" id="SSF88713">
    <property type="entry name" value="Glycoside hydrolase/deacetylase"/>
    <property type="match status" value="1"/>
</dbReference>
<evidence type="ECO:0000313" key="10">
    <source>
        <dbReference type="Proteomes" id="UP000092666"/>
    </source>
</evidence>
<protein>
    <recommendedName>
        <fullName evidence="8">NodB homology domain-containing protein</fullName>
    </recommendedName>
</protein>
<keyword evidence="5" id="KW-0325">Glycoprotein</keyword>
<evidence type="ECO:0000256" key="3">
    <source>
        <dbReference type="ARBA" id="ARBA00022622"/>
    </source>
</evidence>
<evidence type="ECO:0000256" key="4">
    <source>
        <dbReference type="ARBA" id="ARBA00023136"/>
    </source>
</evidence>
<dbReference type="Pfam" id="PF01522">
    <property type="entry name" value="Polysacc_deac_1"/>
    <property type="match status" value="1"/>
</dbReference>
<dbReference type="GO" id="GO:0005975">
    <property type="term" value="P:carbohydrate metabolic process"/>
    <property type="evidence" value="ECO:0007669"/>
    <property type="project" value="InterPro"/>
</dbReference>
<keyword evidence="10" id="KW-1185">Reference proteome</keyword>
<dbReference type="PANTHER" id="PTHR43123">
    <property type="entry name" value="POLYSACCHARIDE DEACETYLASE-RELATED"/>
    <property type="match status" value="1"/>
</dbReference>
<evidence type="ECO:0000256" key="7">
    <source>
        <dbReference type="ARBA" id="ARBA00023316"/>
    </source>
</evidence>
<dbReference type="EMBL" id="KI669508">
    <property type="protein sequence ID" value="OCF32488.1"/>
    <property type="molecule type" value="Genomic_DNA"/>
</dbReference>
<keyword evidence="3" id="KW-0336">GPI-anchor</keyword>
<organism evidence="9 10">
    <name type="scientific">Kwoniella heveanensis BCC8398</name>
    <dbReference type="NCBI Taxonomy" id="1296120"/>
    <lineage>
        <taxon>Eukaryota</taxon>
        <taxon>Fungi</taxon>
        <taxon>Dikarya</taxon>
        <taxon>Basidiomycota</taxon>
        <taxon>Agaricomycotina</taxon>
        <taxon>Tremellomycetes</taxon>
        <taxon>Tremellales</taxon>
        <taxon>Cryptococcaceae</taxon>
        <taxon>Kwoniella</taxon>
    </lineage>
</organism>
<evidence type="ECO:0000256" key="5">
    <source>
        <dbReference type="ARBA" id="ARBA00023180"/>
    </source>
</evidence>
<dbReference type="OrthoDB" id="9970124at2759"/>
<evidence type="ECO:0000313" key="9">
    <source>
        <dbReference type="EMBL" id="OCF32488.1"/>
    </source>
</evidence>
<dbReference type="AlphaFoldDB" id="A0A1B9GN98"/>
<dbReference type="Proteomes" id="UP000092666">
    <property type="component" value="Unassembled WGS sequence"/>
</dbReference>
<keyword evidence="6" id="KW-0449">Lipoprotein</keyword>
<dbReference type="GO" id="GO:0016810">
    <property type="term" value="F:hydrolase activity, acting on carbon-nitrogen (but not peptide) bonds"/>
    <property type="evidence" value="ECO:0007669"/>
    <property type="project" value="InterPro"/>
</dbReference>
<reference evidence="9 10" key="1">
    <citation type="submission" date="2013-07" db="EMBL/GenBank/DDBJ databases">
        <title>The Genome Sequence of Cryptococcus heveanensis BCC8398.</title>
        <authorList>
            <consortium name="The Broad Institute Genome Sequencing Platform"/>
            <person name="Cuomo C."/>
            <person name="Litvintseva A."/>
            <person name="Chen Y."/>
            <person name="Heitman J."/>
            <person name="Sun S."/>
            <person name="Springer D."/>
            <person name="Dromer F."/>
            <person name="Young S.K."/>
            <person name="Zeng Q."/>
            <person name="Gargeya S."/>
            <person name="Fitzgerald M."/>
            <person name="Abouelleil A."/>
            <person name="Alvarado L."/>
            <person name="Berlin A.M."/>
            <person name="Chapman S.B."/>
            <person name="Dewar J."/>
            <person name="Goldberg J."/>
            <person name="Griggs A."/>
            <person name="Gujja S."/>
            <person name="Hansen M."/>
            <person name="Howarth C."/>
            <person name="Imamovic A."/>
            <person name="Larimer J."/>
            <person name="McCowan C."/>
            <person name="Murphy C."/>
            <person name="Pearson M."/>
            <person name="Priest M."/>
            <person name="Roberts A."/>
            <person name="Saif S."/>
            <person name="Shea T."/>
            <person name="Sykes S."/>
            <person name="Wortman J."/>
            <person name="Nusbaum C."/>
            <person name="Birren B."/>
        </authorList>
    </citation>
    <scope>NUCLEOTIDE SEQUENCE [LARGE SCALE GENOMIC DNA]</scope>
    <source>
        <strain evidence="9 10">BCC8398</strain>
    </source>
</reference>
<gene>
    <name evidence="9" type="ORF">I316_05916</name>
</gene>
<dbReference type="GO" id="GO:0005886">
    <property type="term" value="C:plasma membrane"/>
    <property type="evidence" value="ECO:0007669"/>
    <property type="project" value="UniProtKB-SubCell"/>
</dbReference>
<sequence length="336" mass="38289">MTIDIENNSSETRPRTAASMVGYKNQVPNPEWPGGAKVAVSFVLNIEEGAEYTIRNGDNRAEMYLNEYGIDAETYPHVDRININMESQYDYGSRAGVWRIFEAFKEHNMPLTIYGVAYSLCKVPRLAEVIHEQGWEMGSHGCRWIEHYNLPADVEKEQIREGVKLFQGMSPKGAAPVGWYLGRPSPRTRGLIAEVYREEGLPSLTWQSDDYSDDVPFWIPYPGGTKDQGLLILPYSYDNNDFKFSRGGGWTSSRAFNEYLTDAFDQLYEEGEAGSPKMMTIGLHCRVIGKPGRFPALTKFMEHIASKPKGSVWVATREQIANHWAEKYPYDYTKEY</sequence>
<evidence type="ECO:0000256" key="6">
    <source>
        <dbReference type="ARBA" id="ARBA00023288"/>
    </source>
</evidence>
<feature type="domain" description="NodB homology" evidence="8">
    <location>
        <begin position="83"/>
        <end position="315"/>
    </location>
</feature>
<proteinExistence type="predicted"/>
<dbReference type="Gene3D" id="3.20.20.370">
    <property type="entry name" value="Glycoside hydrolase/deacetylase"/>
    <property type="match status" value="1"/>
</dbReference>
<reference evidence="10" key="2">
    <citation type="submission" date="2013-12" db="EMBL/GenBank/DDBJ databases">
        <title>Evolution of pathogenesis and genome organization in the Tremellales.</title>
        <authorList>
            <person name="Cuomo C."/>
            <person name="Litvintseva A."/>
            <person name="Heitman J."/>
            <person name="Chen Y."/>
            <person name="Sun S."/>
            <person name="Springer D."/>
            <person name="Dromer F."/>
            <person name="Young S."/>
            <person name="Zeng Q."/>
            <person name="Chapman S."/>
            <person name="Gujja S."/>
            <person name="Saif S."/>
            <person name="Birren B."/>
        </authorList>
    </citation>
    <scope>NUCLEOTIDE SEQUENCE [LARGE SCALE GENOMIC DNA]</scope>
    <source>
        <strain evidence="10">BCC8398</strain>
    </source>
</reference>
<keyword evidence="4" id="KW-0472">Membrane</keyword>
<dbReference type="PANTHER" id="PTHR43123:SF1">
    <property type="entry name" value="POLYSACCHARIDE DEACETYLASE-RELATED"/>
    <property type="match status" value="1"/>
</dbReference>
<name>A0A1B9GN98_9TREE</name>
<evidence type="ECO:0000256" key="2">
    <source>
        <dbReference type="ARBA" id="ARBA00022475"/>
    </source>
</evidence>
<dbReference type="InterPro" id="IPR011330">
    <property type="entry name" value="Glyco_hydro/deAcase_b/a-brl"/>
</dbReference>
<dbReference type="GO" id="GO:0071555">
    <property type="term" value="P:cell wall organization"/>
    <property type="evidence" value="ECO:0007669"/>
    <property type="project" value="UniProtKB-KW"/>
</dbReference>
<dbReference type="InterPro" id="IPR002509">
    <property type="entry name" value="NODB_dom"/>
</dbReference>
<keyword evidence="7" id="KW-0961">Cell wall biogenesis/degradation</keyword>
<keyword evidence="2" id="KW-1003">Cell membrane</keyword>
<accession>A0A1B9GN98</accession>
<evidence type="ECO:0000259" key="8">
    <source>
        <dbReference type="PROSITE" id="PS51677"/>
    </source>
</evidence>